<dbReference type="PANTHER" id="PTHR21039:SF0">
    <property type="entry name" value="HISTIDINOL-PHOSPHATASE"/>
    <property type="match status" value="1"/>
</dbReference>
<comment type="caution">
    <text evidence="10">The sequence shown here is derived from an EMBL/GenBank/DDBJ whole genome shotgun (WGS) entry which is preliminary data.</text>
</comment>
<proteinExistence type="inferred from homology"/>
<keyword evidence="4 8" id="KW-0028">Amino-acid biosynthesis</keyword>
<dbReference type="GO" id="GO:0005737">
    <property type="term" value="C:cytoplasm"/>
    <property type="evidence" value="ECO:0007669"/>
    <property type="project" value="TreeGrafter"/>
</dbReference>
<keyword evidence="6 8" id="KW-0368">Histidine biosynthesis</keyword>
<evidence type="ECO:0000256" key="8">
    <source>
        <dbReference type="RuleBase" id="RU366003"/>
    </source>
</evidence>
<evidence type="ECO:0000259" key="9">
    <source>
        <dbReference type="Pfam" id="PF02811"/>
    </source>
</evidence>
<dbReference type="EMBL" id="JAJEQC010000009">
    <property type="protein sequence ID" value="MCC2137362.1"/>
    <property type="molecule type" value="Genomic_DNA"/>
</dbReference>
<evidence type="ECO:0000256" key="3">
    <source>
        <dbReference type="ARBA" id="ARBA00013085"/>
    </source>
</evidence>
<comment type="similarity">
    <text evidence="2 8">Belongs to the PHP hydrolase family. HisK subfamily.</text>
</comment>
<keyword evidence="11" id="KW-1185">Reference proteome</keyword>
<sequence length="277" mass="31791">MRYKNISDCHSHSNCSFDGTRNMRDMCMNAIEMGLVYYAVTDHCECNQYMNVPHIPGGRYYDVVRQSYAELLQNQERFPNLKLLRGIELGQPLQDLNAAHDALTGRDYDVVIGSLHNIRDHDDFYHIGEHNPTEQEIDNALHAYFAESLEMVEWGKFDTLAHITYPLRYMCKAGETPSYKPYQDELDAVLKALIKSDIALEFNTSRILRTDAPKLPDREVYSRYKELGGKLVTIGADAHRTENIASGVEEAMELLSDIGYKEYTVFVERKPVQVPIE</sequence>
<feature type="domain" description="PHP" evidence="9">
    <location>
        <begin position="8"/>
        <end position="205"/>
    </location>
</feature>
<evidence type="ECO:0000313" key="10">
    <source>
        <dbReference type="EMBL" id="MCC2137362.1"/>
    </source>
</evidence>
<dbReference type="GO" id="GO:0004401">
    <property type="term" value="F:histidinol-phosphatase activity"/>
    <property type="evidence" value="ECO:0007669"/>
    <property type="project" value="UniProtKB-UniRule"/>
</dbReference>
<dbReference type="InterPro" id="IPR004013">
    <property type="entry name" value="PHP_dom"/>
</dbReference>
<dbReference type="PANTHER" id="PTHR21039">
    <property type="entry name" value="HISTIDINOL PHOSPHATASE-RELATED"/>
    <property type="match status" value="1"/>
</dbReference>
<evidence type="ECO:0000256" key="2">
    <source>
        <dbReference type="ARBA" id="ARBA00009152"/>
    </source>
</evidence>
<dbReference type="NCBIfam" id="TIGR01856">
    <property type="entry name" value="hisJ_fam"/>
    <property type="match status" value="1"/>
</dbReference>
<comment type="pathway">
    <text evidence="1 8">Amino-acid biosynthesis; L-histidine biosynthesis; L-histidine from 5-phospho-alpha-D-ribose 1-diphosphate: step 8/9.</text>
</comment>
<gene>
    <name evidence="10" type="ORF">LKD31_10080</name>
</gene>
<dbReference type="AlphaFoldDB" id="A0AAE3AJ45"/>
<name>A0AAE3AJ45_9FIRM</name>
<dbReference type="GO" id="GO:0000105">
    <property type="term" value="P:L-histidine biosynthetic process"/>
    <property type="evidence" value="ECO:0007669"/>
    <property type="project" value="UniProtKB-UniRule"/>
</dbReference>
<keyword evidence="5 8" id="KW-0378">Hydrolase</keyword>
<dbReference type="SUPFAM" id="SSF89550">
    <property type="entry name" value="PHP domain-like"/>
    <property type="match status" value="1"/>
</dbReference>
<dbReference type="Proteomes" id="UP001199424">
    <property type="component" value="Unassembled WGS sequence"/>
</dbReference>
<dbReference type="Pfam" id="PF02811">
    <property type="entry name" value="PHP"/>
    <property type="match status" value="1"/>
</dbReference>
<dbReference type="EC" id="3.1.3.15" evidence="3 8"/>
<dbReference type="InterPro" id="IPR016195">
    <property type="entry name" value="Pol/histidinol_Pase-like"/>
</dbReference>
<evidence type="ECO:0000256" key="1">
    <source>
        <dbReference type="ARBA" id="ARBA00004970"/>
    </source>
</evidence>
<evidence type="ECO:0000256" key="5">
    <source>
        <dbReference type="ARBA" id="ARBA00022801"/>
    </source>
</evidence>
<evidence type="ECO:0000256" key="6">
    <source>
        <dbReference type="ARBA" id="ARBA00023102"/>
    </source>
</evidence>
<reference evidence="10" key="1">
    <citation type="submission" date="2021-10" db="EMBL/GenBank/DDBJ databases">
        <title>Anaerobic single-cell dispensing facilitates the cultivation of human gut bacteria.</title>
        <authorList>
            <person name="Afrizal A."/>
        </authorList>
    </citation>
    <scope>NUCLEOTIDE SEQUENCE</scope>
    <source>
        <strain evidence="10">CLA-AA-H250</strain>
    </source>
</reference>
<dbReference type="RefSeq" id="WP_308449598.1">
    <property type="nucleotide sequence ID" value="NZ_JAJEQC010000009.1"/>
</dbReference>
<protein>
    <recommendedName>
        <fullName evidence="3 8">Histidinol-phosphatase</fullName>
        <shortName evidence="8">HolPase</shortName>
        <ecNumber evidence="3 8">3.1.3.15</ecNumber>
    </recommendedName>
</protein>
<evidence type="ECO:0000256" key="7">
    <source>
        <dbReference type="ARBA" id="ARBA00049158"/>
    </source>
</evidence>
<accession>A0AAE3AJ45</accession>
<dbReference type="Gene3D" id="3.20.20.140">
    <property type="entry name" value="Metal-dependent hydrolases"/>
    <property type="match status" value="1"/>
</dbReference>
<evidence type="ECO:0000313" key="11">
    <source>
        <dbReference type="Proteomes" id="UP001199424"/>
    </source>
</evidence>
<comment type="catalytic activity">
    <reaction evidence="7 8">
        <text>L-histidinol phosphate + H2O = L-histidinol + phosphate</text>
        <dbReference type="Rhea" id="RHEA:14465"/>
        <dbReference type="ChEBI" id="CHEBI:15377"/>
        <dbReference type="ChEBI" id="CHEBI:43474"/>
        <dbReference type="ChEBI" id="CHEBI:57699"/>
        <dbReference type="ChEBI" id="CHEBI:57980"/>
        <dbReference type="EC" id="3.1.3.15"/>
    </reaction>
</comment>
<organism evidence="10 11">
    <name type="scientific">Hominenteromicrobium mulieris</name>
    <dbReference type="NCBI Taxonomy" id="2885357"/>
    <lineage>
        <taxon>Bacteria</taxon>
        <taxon>Bacillati</taxon>
        <taxon>Bacillota</taxon>
        <taxon>Clostridia</taxon>
        <taxon>Eubacteriales</taxon>
        <taxon>Oscillospiraceae</taxon>
        <taxon>Hominenteromicrobium</taxon>
    </lineage>
</organism>
<dbReference type="InterPro" id="IPR010140">
    <property type="entry name" value="Histidinol_P_phosphatase_HisJ"/>
</dbReference>
<evidence type="ECO:0000256" key="4">
    <source>
        <dbReference type="ARBA" id="ARBA00022605"/>
    </source>
</evidence>